<gene>
    <name evidence="2" type="ORF">BIFCAT_00880</name>
</gene>
<dbReference type="EMBL" id="ABXY01000011">
    <property type="protein sequence ID" value="EEB21910.1"/>
    <property type="molecule type" value="Genomic_DNA"/>
</dbReference>
<organism evidence="2 3">
    <name type="scientific">Bifidobacterium catenulatum DSM 16992 = JCM 1194 = LMG 11043</name>
    <dbReference type="NCBI Taxonomy" id="566552"/>
    <lineage>
        <taxon>Bacteria</taxon>
        <taxon>Bacillati</taxon>
        <taxon>Actinomycetota</taxon>
        <taxon>Actinomycetes</taxon>
        <taxon>Bifidobacteriales</taxon>
        <taxon>Bifidobacteriaceae</taxon>
        <taxon>Bifidobacterium</taxon>
    </lineage>
</organism>
<dbReference type="Proteomes" id="UP000003882">
    <property type="component" value="Unassembled WGS sequence"/>
</dbReference>
<dbReference type="AlphaFoldDB" id="B6XUJ4"/>
<feature type="compositionally biased region" description="Basic and acidic residues" evidence="1">
    <location>
        <begin position="11"/>
        <end position="23"/>
    </location>
</feature>
<evidence type="ECO:0008006" key="4">
    <source>
        <dbReference type="Google" id="ProtNLM"/>
    </source>
</evidence>
<name>B6XUJ4_9BIFI</name>
<accession>B6XUJ4</accession>
<proteinExistence type="predicted"/>
<comment type="caution">
    <text evidence="2">The sequence shown here is derived from an EMBL/GenBank/DDBJ whole genome shotgun (WGS) entry which is preliminary data.</text>
</comment>
<feature type="region of interest" description="Disordered" evidence="1">
    <location>
        <begin position="1"/>
        <end position="23"/>
    </location>
</feature>
<sequence length="68" mass="7837">MVDTHLPPQTIRDDHPANTKGNEMKVKKTLTDMIIKWHQAGYSLDEIAPLMPQVPKEEIKAIIQQHHE</sequence>
<evidence type="ECO:0000313" key="2">
    <source>
        <dbReference type="EMBL" id="EEB21910.1"/>
    </source>
</evidence>
<evidence type="ECO:0000313" key="3">
    <source>
        <dbReference type="Proteomes" id="UP000003882"/>
    </source>
</evidence>
<protein>
    <recommendedName>
        <fullName evidence="4">DUF433 domain-containing protein</fullName>
    </recommendedName>
</protein>
<reference evidence="2 3" key="2">
    <citation type="submission" date="2008-10" db="EMBL/GenBank/DDBJ databases">
        <authorList>
            <person name="Fulton L."/>
            <person name="Clifton S."/>
            <person name="Fulton B."/>
            <person name="Xu J."/>
            <person name="Minx P."/>
            <person name="Pepin K.H."/>
            <person name="Johnson M."/>
            <person name="Bhonagiri V."/>
            <person name="Nash W.E."/>
            <person name="Mardis E.R."/>
            <person name="Wilson R.K."/>
        </authorList>
    </citation>
    <scope>NUCLEOTIDE SEQUENCE [LARGE SCALE GENOMIC DNA]</scope>
    <source>
        <strain evidence="2 3">DSM 16992</strain>
    </source>
</reference>
<reference evidence="2 3" key="1">
    <citation type="submission" date="2008-10" db="EMBL/GenBank/DDBJ databases">
        <title>Draft genome sequence of Bifidobacterium catenulatum (DSM 16992).</title>
        <authorList>
            <person name="Sudarsanam P."/>
            <person name="Ley R."/>
            <person name="Guruge J."/>
            <person name="Turnbaugh P.J."/>
            <person name="Mahowald M."/>
            <person name="Liep D."/>
            <person name="Gordon J."/>
        </authorList>
    </citation>
    <scope>NUCLEOTIDE SEQUENCE [LARGE SCALE GENOMIC DNA]</scope>
    <source>
        <strain evidence="2 3">DSM 16992</strain>
    </source>
</reference>
<evidence type="ECO:0000256" key="1">
    <source>
        <dbReference type="SAM" id="MobiDB-lite"/>
    </source>
</evidence>
<dbReference type="eggNOG" id="ENOG5031XNR">
    <property type="taxonomic scope" value="Bacteria"/>
</dbReference>